<accession>A0A8T4L9H4</accession>
<organism evidence="3 4">
    <name type="scientific">Candidatus Iainarchaeum sp</name>
    <dbReference type="NCBI Taxonomy" id="3101447"/>
    <lineage>
        <taxon>Archaea</taxon>
        <taxon>Candidatus Iainarchaeota</taxon>
        <taxon>Candidatus Iainarchaeia</taxon>
        <taxon>Candidatus Iainarchaeales</taxon>
        <taxon>Candidatus Iainarchaeaceae</taxon>
        <taxon>Candidatus Iainarchaeum</taxon>
    </lineage>
</organism>
<evidence type="ECO:0000313" key="4">
    <source>
        <dbReference type="Proteomes" id="UP000678237"/>
    </source>
</evidence>
<evidence type="ECO:0000256" key="2">
    <source>
        <dbReference type="SAM" id="Phobius"/>
    </source>
</evidence>
<keyword evidence="2" id="KW-1133">Transmembrane helix</keyword>
<reference evidence="3" key="1">
    <citation type="submission" date="2021-03" db="EMBL/GenBank/DDBJ databases">
        <authorList>
            <person name="Jaffe A."/>
        </authorList>
    </citation>
    <scope>NUCLEOTIDE SEQUENCE</scope>
    <source>
        <strain evidence="3">RIFCSPLOWO2_01_FULL_58_19</strain>
    </source>
</reference>
<name>A0A8T4L9H4_9ARCH</name>
<gene>
    <name evidence="3" type="ORF">J4203_01695</name>
</gene>
<evidence type="ECO:0000313" key="3">
    <source>
        <dbReference type="EMBL" id="MBS3062562.1"/>
    </source>
</evidence>
<dbReference type="AlphaFoldDB" id="A0A8T4L9H4"/>
<reference evidence="3" key="2">
    <citation type="submission" date="2021-05" db="EMBL/GenBank/DDBJ databases">
        <title>Protein family content uncovers lineage relationships and bacterial pathway maintenance mechanisms in DPANN archaea.</title>
        <authorList>
            <person name="Castelle C.J."/>
            <person name="Meheust R."/>
            <person name="Jaffe A.L."/>
            <person name="Seitz K."/>
            <person name="Gong X."/>
            <person name="Baker B.J."/>
            <person name="Banfield J.F."/>
        </authorList>
    </citation>
    <scope>NUCLEOTIDE SEQUENCE</scope>
    <source>
        <strain evidence="3">RIFCSPLOWO2_01_FULL_58_19</strain>
    </source>
</reference>
<sequence>MAAPEKKKAMSADEERLAGMSLDEALPSREERQRKAGFEEPAAFGAFEAPQAVGGEEFRIELGERPRIRERIVDSWAEPLDYERGGEAEEDAFTGLLNRLLPRLSLTEHKRAILAGFAVIYLVFVGMLTYLFFFNSGLAFEKGGGEGPSALLLKNVSQHVANDVVVSFQAESGETVKVGEWKQLLPGEGQPIEVAKLPRQKSIELMATARYHQGVNARLSLEKLERETKLRSSFRAPTVAFVDESFEIKAEVCNEALDEEVINVRESHDARVFKEEARGYALELAGQQCAEIVVPFTPKAAAKTTILFNLISRDNSEKQQIRLEVRE</sequence>
<comment type="caution">
    <text evidence="3">The sequence shown here is derived from an EMBL/GenBank/DDBJ whole genome shotgun (WGS) entry which is preliminary data.</text>
</comment>
<protein>
    <submittedName>
        <fullName evidence="3">Uncharacterized protein</fullName>
    </submittedName>
</protein>
<feature type="region of interest" description="Disordered" evidence="1">
    <location>
        <begin position="1"/>
        <end position="35"/>
    </location>
</feature>
<dbReference type="EMBL" id="JAGVWE010000002">
    <property type="protein sequence ID" value="MBS3062562.1"/>
    <property type="molecule type" value="Genomic_DNA"/>
</dbReference>
<feature type="compositionally biased region" description="Basic and acidic residues" evidence="1">
    <location>
        <begin position="1"/>
        <end position="17"/>
    </location>
</feature>
<evidence type="ECO:0000256" key="1">
    <source>
        <dbReference type="SAM" id="MobiDB-lite"/>
    </source>
</evidence>
<keyword evidence="2" id="KW-0472">Membrane</keyword>
<proteinExistence type="predicted"/>
<dbReference type="Proteomes" id="UP000678237">
    <property type="component" value="Unassembled WGS sequence"/>
</dbReference>
<feature type="transmembrane region" description="Helical" evidence="2">
    <location>
        <begin position="112"/>
        <end position="133"/>
    </location>
</feature>
<feature type="compositionally biased region" description="Basic and acidic residues" evidence="1">
    <location>
        <begin position="26"/>
        <end position="35"/>
    </location>
</feature>
<keyword evidence="2" id="KW-0812">Transmembrane</keyword>